<evidence type="ECO:0000313" key="3">
    <source>
        <dbReference type="Proteomes" id="UP001223978"/>
    </source>
</evidence>
<gene>
    <name evidence="2" type="ORF">QIS96_37200</name>
</gene>
<name>A0ABT6SNE1_9ACTN</name>
<protein>
    <submittedName>
        <fullName evidence="2">Lipase family protein</fullName>
    </submittedName>
</protein>
<dbReference type="RefSeq" id="WP_282547312.1">
    <property type="nucleotide sequence ID" value="NZ_JASCIQ010000078.1"/>
</dbReference>
<reference evidence="2 3" key="1">
    <citation type="submission" date="2023-05" db="EMBL/GenBank/DDBJ databases">
        <title>Draft genome sequence of Streptomyces sp. B-S-A6 isolated from a cave soil in Thailand.</title>
        <authorList>
            <person name="Chamroensaksri N."/>
            <person name="Muangham S."/>
        </authorList>
    </citation>
    <scope>NUCLEOTIDE SEQUENCE [LARGE SCALE GENOMIC DNA]</scope>
    <source>
        <strain evidence="2 3">B-S-A6</strain>
    </source>
</reference>
<dbReference type="EMBL" id="JASCIQ010000078">
    <property type="protein sequence ID" value="MDI3409444.1"/>
    <property type="molecule type" value="Genomic_DNA"/>
</dbReference>
<dbReference type="Gene3D" id="3.40.50.1820">
    <property type="entry name" value="alpha/beta hydrolase"/>
    <property type="match status" value="1"/>
</dbReference>
<dbReference type="InterPro" id="IPR005152">
    <property type="entry name" value="Lipase_secreted"/>
</dbReference>
<dbReference type="Proteomes" id="UP001223978">
    <property type="component" value="Unassembled WGS sequence"/>
</dbReference>
<proteinExistence type="predicted"/>
<evidence type="ECO:0000256" key="1">
    <source>
        <dbReference type="SAM" id="MobiDB-lite"/>
    </source>
</evidence>
<evidence type="ECO:0000313" key="2">
    <source>
        <dbReference type="EMBL" id="MDI3409444.1"/>
    </source>
</evidence>
<dbReference type="InterPro" id="IPR029058">
    <property type="entry name" value="AB_hydrolase_fold"/>
</dbReference>
<sequence>MDGRPLTERLQRAPWNAIVADQQLGKRKPTAPVLLSRSALDDVVPQQVGKNLVADWCRQGARVRFAGRTAPSTCCSRTSIWGEPSAGTGSHDAPNPSGHTGY</sequence>
<dbReference type="Pfam" id="PF03583">
    <property type="entry name" value="LIP"/>
    <property type="match status" value="1"/>
</dbReference>
<keyword evidence="3" id="KW-1185">Reference proteome</keyword>
<organism evidence="2 3">
    <name type="scientific">Streptomyces cavernicola</name>
    <dbReference type="NCBI Taxonomy" id="3043613"/>
    <lineage>
        <taxon>Bacteria</taxon>
        <taxon>Bacillati</taxon>
        <taxon>Actinomycetota</taxon>
        <taxon>Actinomycetes</taxon>
        <taxon>Kitasatosporales</taxon>
        <taxon>Streptomycetaceae</taxon>
        <taxon>Streptomyces</taxon>
    </lineage>
</organism>
<accession>A0ABT6SNE1</accession>
<comment type="caution">
    <text evidence="2">The sequence shown here is derived from an EMBL/GenBank/DDBJ whole genome shotgun (WGS) entry which is preliminary data.</text>
</comment>
<feature type="region of interest" description="Disordered" evidence="1">
    <location>
        <begin position="79"/>
        <end position="102"/>
    </location>
</feature>